<dbReference type="InterPro" id="IPR037272">
    <property type="entry name" value="SNS_sf"/>
</dbReference>
<dbReference type="PROSITE" id="PS00610">
    <property type="entry name" value="NA_NEUROTRAN_SYMP_1"/>
    <property type="match status" value="1"/>
</dbReference>
<dbReference type="PANTHER" id="PTHR11616:SF240">
    <property type="entry name" value="BLOATED TUBULES, ISOFORM B-RELATED"/>
    <property type="match status" value="1"/>
</dbReference>
<evidence type="ECO:0000313" key="9">
    <source>
        <dbReference type="Proteomes" id="UP000236604"/>
    </source>
</evidence>
<keyword evidence="5 7" id="KW-0472">Membrane</keyword>
<dbReference type="GO" id="GO:0005886">
    <property type="term" value="C:plasma membrane"/>
    <property type="evidence" value="ECO:0007669"/>
    <property type="project" value="TreeGrafter"/>
</dbReference>
<dbReference type="SUPFAM" id="SSF161070">
    <property type="entry name" value="SNF-like"/>
    <property type="match status" value="1"/>
</dbReference>
<dbReference type="PANTHER" id="PTHR11616">
    <property type="entry name" value="SODIUM/CHLORIDE DEPENDENT TRANSPORTER"/>
    <property type="match status" value="1"/>
</dbReference>
<protein>
    <recommendedName>
        <fullName evidence="6">Transporter</fullName>
    </recommendedName>
</protein>
<feature type="transmembrane region" description="Helical" evidence="7">
    <location>
        <begin position="388"/>
        <end position="410"/>
    </location>
</feature>
<dbReference type="AlphaFoldDB" id="A0A2K1PBH1"/>
<evidence type="ECO:0000256" key="2">
    <source>
        <dbReference type="ARBA" id="ARBA00022448"/>
    </source>
</evidence>
<comment type="subcellular location">
    <subcellularLocation>
        <location evidence="1">Membrane</location>
        <topology evidence="1">Multi-pass membrane protein</topology>
    </subcellularLocation>
</comment>
<dbReference type="GO" id="GO:0035725">
    <property type="term" value="P:sodium ion transmembrane transport"/>
    <property type="evidence" value="ECO:0007669"/>
    <property type="project" value="TreeGrafter"/>
</dbReference>
<feature type="transmembrane region" description="Helical" evidence="7">
    <location>
        <begin position="256"/>
        <end position="280"/>
    </location>
</feature>
<dbReference type="InterPro" id="IPR000175">
    <property type="entry name" value="Na/ntran_symport"/>
</dbReference>
<dbReference type="NCBIfam" id="NF037979">
    <property type="entry name" value="Na_transp"/>
    <property type="match status" value="1"/>
</dbReference>
<organism evidence="8 9">
    <name type="scientific">Petrotoga mexicana DSM 14811</name>
    <dbReference type="NCBI Taxonomy" id="1122954"/>
    <lineage>
        <taxon>Bacteria</taxon>
        <taxon>Thermotogati</taxon>
        <taxon>Thermotogota</taxon>
        <taxon>Thermotogae</taxon>
        <taxon>Petrotogales</taxon>
        <taxon>Petrotogaceae</taxon>
        <taxon>Petrotoga</taxon>
    </lineage>
</organism>
<feature type="transmembrane region" description="Helical" evidence="7">
    <location>
        <begin position="40"/>
        <end position="59"/>
    </location>
</feature>
<feature type="transmembrane region" description="Helical" evidence="7">
    <location>
        <begin position="176"/>
        <end position="203"/>
    </location>
</feature>
<dbReference type="RefSeq" id="WP_103076782.1">
    <property type="nucleotide sequence ID" value="NZ_AZRN01000012.1"/>
</dbReference>
<evidence type="ECO:0000256" key="1">
    <source>
        <dbReference type="ARBA" id="ARBA00004141"/>
    </source>
</evidence>
<feature type="transmembrane region" description="Helical" evidence="7">
    <location>
        <begin position="223"/>
        <end position="244"/>
    </location>
</feature>
<gene>
    <name evidence="8" type="ORF">X927_03985</name>
</gene>
<feature type="transmembrane region" description="Helical" evidence="7">
    <location>
        <begin position="315"/>
        <end position="337"/>
    </location>
</feature>
<reference evidence="8 9" key="1">
    <citation type="submission" date="2013-12" db="EMBL/GenBank/DDBJ databases">
        <title>Comparative genomics of Petrotoga isolates.</title>
        <authorList>
            <person name="Nesbo C.L."/>
            <person name="Charchuk R."/>
            <person name="Chow K."/>
        </authorList>
    </citation>
    <scope>NUCLEOTIDE SEQUENCE [LARGE SCALE GENOMIC DNA]</scope>
    <source>
        <strain evidence="8 9">DSM 14811</strain>
    </source>
</reference>
<dbReference type="GO" id="GO:0015293">
    <property type="term" value="F:symporter activity"/>
    <property type="evidence" value="ECO:0007669"/>
    <property type="project" value="UniProtKB-KW"/>
</dbReference>
<sequence>MERQQWGNRGAFVLAAIGSAAGLGNIWRFPYIVYQNGGGAFLIPYFIAILTAGLPLLILEFSMGQKNQLGAPGAMASVKKKFGKIGWWTVLSAFIIVTYYAVIMGWSIVYLVDSFTGTWIDTGVQEYFYENVLQLSSGPGDLGGFSIPVLLGVILTWILIYFILRKGTESVGKVVWFTVLAPIGLLVVLIVRAVTLPGAMSGLNYFLQPDFSRLLDYHVWIDAYSQVFFTLSLGMGIMFAYASYQPKDSDITNNALITVLANTSISFMSGIAVFGTLGYMSVTQGVPISEVATSGIGLAFEVFPTAIKLLPGGPAVVTTIGVIFFLTLLTLGIDSAFSLVESNITAFVDKFKWDKRKVTLWVIVVLGIVSLLFTTKGGLYWLDIIDHYINNYGLVLGGILEAIVIGWYYYPEKLRSYVNSVSEYRIGKWWNTMIKYIVPIILTIFLIYNFIGDITKPYGDYALRYQWLGGWGMLIALLIVVTLLNKIGNRNIIEVTNTDQALEEN</sequence>
<keyword evidence="3 6" id="KW-0812">Transmembrane</keyword>
<keyword evidence="4 7" id="KW-1133">Transmembrane helix</keyword>
<keyword evidence="9" id="KW-1185">Reference proteome</keyword>
<feature type="transmembrane region" description="Helical" evidence="7">
    <location>
        <begin position="430"/>
        <end position="451"/>
    </location>
</feature>
<evidence type="ECO:0000256" key="5">
    <source>
        <dbReference type="ARBA" id="ARBA00023136"/>
    </source>
</evidence>
<comment type="similarity">
    <text evidence="6">Belongs to the sodium:neurotransmitter symporter (SNF) (TC 2.A.22) family.</text>
</comment>
<dbReference type="Pfam" id="PF00209">
    <property type="entry name" value="SNF"/>
    <property type="match status" value="2"/>
</dbReference>
<keyword evidence="2 6" id="KW-0813">Transport</keyword>
<dbReference type="Proteomes" id="UP000236604">
    <property type="component" value="Unassembled WGS sequence"/>
</dbReference>
<proteinExistence type="inferred from homology"/>
<feature type="transmembrane region" description="Helical" evidence="7">
    <location>
        <begin position="145"/>
        <end position="164"/>
    </location>
</feature>
<evidence type="ECO:0000313" key="8">
    <source>
        <dbReference type="EMBL" id="PNS00154.1"/>
    </source>
</evidence>
<evidence type="ECO:0000256" key="3">
    <source>
        <dbReference type="ARBA" id="ARBA00022692"/>
    </source>
</evidence>
<dbReference type="PROSITE" id="PS50267">
    <property type="entry name" value="NA_NEUROTRAN_SYMP_3"/>
    <property type="match status" value="1"/>
</dbReference>
<evidence type="ECO:0000256" key="7">
    <source>
        <dbReference type="SAM" id="Phobius"/>
    </source>
</evidence>
<feature type="transmembrane region" description="Helical" evidence="7">
    <location>
        <begin position="12"/>
        <end position="34"/>
    </location>
</feature>
<keyword evidence="6" id="KW-0769">Symport</keyword>
<feature type="transmembrane region" description="Helical" evidence="7">
    <location>
        <begin position="358"/>
        <end position="382"/>
    </location>
</feature>
<name>A0A2K1PBH1_9BACT</name>
<dbReference type="PRINTS" id="PR00176">
    <property type="entry name" value="NANEUSMPORT"/>
</dbReference>
<evidence type="ECO:0000256" key="6">
    <source>
        <dbReference type="RuleBase" id="RU003732"/>
    </source>
</evidence>
<evidence type="ECO:0000256" key="4">
    <source>
        <dbReference type="ARBA" id="ARBA00022989"/>
    </source>
</evidence>
<dbReference type="CDD" id="cd10334">
    <property type="entry name" value="SLC6sbd_u1"/>
    <property type="match status" value="1"/>
</dbReference>
<dbReference type="EMBL" id="AZRN01000012">
    <property type="protein sequence ID" value="PNS00154.1"/>
    <property type="molecule type" value="Genomic_DNA"/>
</dbReference>
<feature type="transmembrane region" description="Helical" evidence="7">
    <location>
        <begin position="463"/>
        <end position="484"/>
    </location>
</feature>
<feature type="transmembrane region" description="Helical" evidence="7">
    <location>
        <begin position="85"/>
        <end position="109"/>
    </location>
</feature>
<comment type="caution">
    <text evidence="8">The sequence shown here is derived from an EMBL/GenBank/DDBJ whole genome shotgun (WGS) entry which is preliminary data.</text>
</comment>
<accession>A0A2K1PBH1</accession>